<dbReference type="InterPro" id="IPR021109">
    <property type="entry name" value="Peptidase_aspartic_dom_sf"/>
</dbReference>
<organism evidence="1 2">
    <name type="scientific">Solanum pinnatisectum</name>
    <name type="common">tansyleaf nightshade</name>
    <dbReference type="NCBI Taxonomy" id="50273"/>
    <lineage>
        <taxon>Eukaryota</taxon>
        <taxon>Viridiplantae</taxon>
        <taxon>Streptophyta</taxon>
        <taxon>Embryophyta</taxon>
        <taxon>Tracheophyta</taxon>
        <taxon>Spermatophyta</taxon>
        <taxon>Magnoliopsida</taxon>
        <taxon>eudicotyledons</taxon>
        <taxon>Gunneridae</taxon>
        <taxon>Pentapetalae</taxon>
        <taxon>asterids</taxon>
        <taxon>lamiids</taxon>
        <taxon>Solanales</taxon>
        <taxon>Solanaceae</taxon>
        <taxon>Solanoideae</taxon>
        <taxon>Solaneae</taxon>
        <taxon>Solanum</taxon>
    </lineage>
</organism>
<proteinExistence type="predicted"/>
<dbReference type="Gene3D" id="2.40.70.10">
    <property type="entry name" value="Acid Proteases"/>
    <property type="match status" value="1"/>
</dbReference>
<keyword evidence="2" id="KW-1185">Reference proteome</keyword>
<name>A0AAV9LHI6_9SOLN</name>
<reference evidence="1 2" key="1">
    <citation type="submission" date="2023-10" db="EMBL/GenBank/DDBJ databases">
        <title>Genome-Wide Identification Analysis in wild type Solanum Pinnatisectum Reveals Some Genes Defensing Phytophthora Infestans.</title>
        <authorList>
            <person name="Sun C."/>
        </authorList>
    </citation>
    <scope>NUCLEOTIDE SEQUENCE [LARGE SCALE GENOMIC DNA]</scope>
    <source>
        <strain evidence="1">LQN</strain>
        <tissue evidence="1">Leaf</tissue>
    </source>
</reference>
<evidence type="ECO:0000313" key="2">
    <source>
        <dbReference type="Proteomes" id="UP001311915"/>
    </source>
</evidence>
<accession>A0AAV9LHI6</accession>
<dbReference type="EMBL" id="JAWPEI010000006">
    <property type="protein sequence ID" value="KAK4724219.1"/>
    <property type="molecule type" value="Genomic_DNA"/>
</dbReference>
<dbReference type="CDD" id="cd00303">
    <property type="entry name" value="retropepsin_like"/>
    <property type="match status" value="1"/>
</dbReference>
<dbReference type="PANTHER" id="PTHR33067">
    <property type="entry name" value="RNA-DIRECTED DNA POLYMERASE-RELATED"/>
    <property type="match status" value="1"/>
</dbReference>
<dbReference type="Proteomes" id="UP001311915">
    <property type="component" value="Unassembled WGS sequence"/>
</dbReference>
<comment type="caution">
    <text evidence="1">The sequence shown here is derived from an EMBL/GenBank/DDBJ whole genome shotgun (WGS) entry which is preliminary data.</text>
</comment>
<dbReference type="AlphaFoldDB" id="A0AAV9LHI6"/>
<dbReference type="PANTHER" id="PTHR33067:SF9">
    <property type="entry name" value="RNA-DIRECTED DNA POLYMERASE"/>
    <property type="match status" value="1"/>
</dbReference>
<gene>
    <name evidence="1" type="ORF">R3W88_026998</name>
</gene>
<sequence length="186" mass="20653">MDFEFVEVSHNYSAIMTSNVVVKKDDSGAFTIPCTNGMFQFAKVLCDLGASVKLMPFAIYKKLGLGEPKSTTMGLLMADRSIKRPMGILYNILVKVDIFIFPANFVILDCEIDAKVPIILSRPFLVTRRALVDVVSGELNFRSLATILLNYDGEEIQDYDEVVASLLGLGSYSKCPLKLDVNLKNR</sequence>
<protein>
    <submittedName>
        <fullName evidence="1">Uncharacterized protein</fullName>
    </submittedName>
</protein>
<evidence type="ECO:0000313" key="1">
    <source>
        <dbReference type="EMBL" id="KAK4724219.1"/>
    </source>
</evidence>